<evidence type="ECO:0000256" key="2">
    <source>
        <dbReference type="SAM" id="Phobius"/>
    </source>
</evidence>
<feature type="compositionally biased region" description="Basic residues" evidence="1">
    <location>
        <begin position="63"/>
        <end position="80"/>
    </location>
</feature>
<reference evidence="4" key="1">
    <citation type="journal article" date="2019" name="Int. J. Syst. Evol. Microbiol.">
        <title>The Global Catalogue of Microorganisms (GCM) 10K type strain sequencing project: providing services to taxonomists for standard genome sequencing and annotation.</title>
        <authorList>
            <consortium name="The Broad Institute Genomics Platform"/>
            <consortium name="The Broad Institute Genome Sequencing Center for Infectious Disease"/>
            <person name="Wu L."/>
            <person name="Ma J."/>
        </authorList>
    </citation>
    <scope>NUCLEOTIDE SEQUENCE [LARGE SCALE GENOMIC DNA]</scope>
    <source>
        <strain evidence="4">JCM 17138</strain>
    </source>
</reference>
<keyword evidence="2" id="KW-1133">Transmembrane helix</keyword>
<dbReference type="EMBL" id="BAABDE010000016">
    <property type="protein sequence ID" value="GAA3797544.1"/>
    <property type="molecule type" value="Genomic_DNA"/>
</dbReference>
<keyword evidence="2" id="KW-0812">Transmembrane</keyword>
<organism evidence="3 4">
    <name type="scientific">Streptomyces coacervatus</name>
    <dbReference type="NCBI Taxonomy" id="647381"/>
    <lineage>
        <taxon>Bacteria</taxon>
        <taxon>Bacillati</taxon>
        <taxon>Actinomycetota</taxon>
        <taxon>Actinomycetes</taxon>
        <taxon>Kitasatosporales</taxon>
        <taxon>Streptomycetaceae</taxon>
        <taxon>Streptomyces</taxon>
    </lineage>
</organism>
<proteinExistence type="predicted"/>
<feature type="compositionally biased region" description="Basic and acidic residues" evidence="1">
    <location>
        <begin position="81"/>
        <end position="92"/>
    </location>
</feature>
<keyword evidence="2" id="KW-0472">Membrane</keyword>
<evidence type="ECO:0000256" key="1">
    <source>
        <dbReference type="SAM" id="MobiDB-lite"/>
    </source>
</evidence>
<feature type="transmembrane region" description="Helical" evidence="2">
    <location>
        <begin position="95"/>
        <end position="117"/>
    </location>
</feature>
<keyword evidence="4" id="KW-1185">Reference proteome</keyword>
<feature type="region of interest" description="Disordered" evidence="1">
    <location>
        <begin position="34"/>
        <end position="92"/>
    </location>
</feature>
<evidence type="ECO:0000313" key="4">
    <source>
        <dbReference type="Proteomes" id="UP001501009"/>
    </source>
</evidence>
<feature type="region of interest" description="Disordered" evidence="1">
    <location>
        <begin position="1"/>
        <end position="21"/>
    </location>
</feature>
<dbReference type="Proteomes" id="UP001501009">
    <property type="component" value="Unassembled WGS sequence"/>
</dbReference>
<accession>A0ABP7HK84</accession>
<name>A0ABP7HK84_9ACTN</name>
<gene>
    <name evidence="3" type="ORF">GCM10022403_034280</name>
</gene>
<feature type="compositionally biased region" description="Polar residues" evidence="1">
    <location>
        <begin position="12"/>
        <end position="21"/>
    </location>
</feature>
<sequence length="147" mass="16034">MFVGASWDDSEQPNVNNDISGTVYGTTGQFGNVYGDVHIHGPSSMPHPPKTEPSQQGEAVAGAKRRKRDRAKTKRKRRKADGRARQQRREEDRKAIKGCGLLVLLLGVSGFVALGLYTREWATAGVLMGVVAIIVFLWGAGMAMHDD</sequence>
<protein>
    <submittedName>
        <fullName evidence="3">Uncharacterized protein</fullName>
    </submittedName>
</protein>
<evidence type="ECO:0000313" key="3">
    <source>
        <dbReference type="EMBL" id="GAA3797544.1"/>
    </source>
</evidence>
<feature type="transmembrane region" description="Helical" evidence="2">
    <location>
        <begin position="123"/>
        <end position="144"/>
    </location>
</feature>
<comment type="caution">
    <text evidence="3">The sequence shown here is derived from an EMBL/GenBank/DDBJ whole genome shotgun (WGS) entry which is preliminary data.</text>
</comment>